<reference evidence="9 10" key="1">
    <citation type="journal article" date="2018" name="Sci. Rep.">
        <title>Comparative genomics provides insights into the lifestyle and reveals functional heterogeneity of dark septate endophytic fungi.</title>
        <authorList>
            <person name="Knapp D.G."/>
            <person name="Nemeth J.B."/>
            <person name="Barry K."/>
            <person name="Hainaut M."/>
            <person name="Henrissat B."/>
            <person name="Johnson J."/>
            <person name="Kuo A."/>
            <person name="Lim J.H.P."/>
            <person name="Lipzen A."/>
            <person name="Nolan M."/>
            <person name="Ohm R.A."/>
            <person name="Tamas L."/>
            <person name="Grigoriev I.V."/>
            <person name="Spatafora J.W."/>
            <person name="Nagy L.G."/>
            <person name="Kovacs G.M."/>
        </authorList>
    </citation>
    <scope>NUCLEOTIDE SEQUENCE [LARGE SCALE GENOMIC DNA]</scope>
    <source>
        <strain evidence="9 10">DSE2036</strain>
    </source>
</reference>
<evidence type="ECO:0000313" key="10">
    <source>
        <dbReference type="Proteomes" id="UP000244855"/>
    </source>
</evidence>
<organism evidence="9 10">
    <name type="scientific">Periconia macrospinosa</name>
    <dbReference type="NCBI Taxonomy" id="97972"/>
    <lineage>
        <taxon>Eukaryota</taxon>
        <taxon>Fungi</taxon>
        <taxon>Dikarya</taxon>
        <taxon>Ascomycota</taxon>
        <taxon>Pezizomycotina</taxon>
        <taxon>Dothideomycetes</taxon>
        <taxon>Pleosporomycetidae</taxon>
        <taxon>Pleosporales</taxon>
        <taxon>Massarineae</taxon>
        <taxon>Periconiaceae</taxon>
        <taxon>Periconia</taxon>
    </lineage>
</organism>
<feature type="compositionally biased region" description="Low complexity" evidence="6">
    <location>
        <begin position="308"/>
        <end position="319"/>
    </location>
</feature>
<protein>
    <recommendedName>
        <fullName evidence="8">Rhodopsin domain-containing protein</fullName>
    </recommendedName>
</protein>
<feature type="transmembrane region" description="Helical" evidence="7">
    <location>
        <begin position="204"/>
        <end position="223"/>
    </location>
</feature>
<dbReference type="PANTHER" id="PTHR33048:SF47">
    <property type="entry name" value="INTEGRAL MEMBRANE PROTEIN-RELATED"/>
    <property type="match status" value="1"/>
</dbReference>
<evidence type="ECO:0000256" key="7">
    <source>
        <dbReference type="SAM" id="Phobius"/>
    </source>
</evidence>
<feature type="domain" description="Rhodopsin" evidence="8">
    <location>
        <begin position="63"/>
        <end position="279"/>
    </location>
</feature>
<comment type="similarity">
    <text evidence="5">Belongs to the SAT4 family.</text>
</comment>
<feature type="region of interest" description="Disordered" evidence="6">
    <location>
        <begin position="392"/>
        <end position="463"/>
    </location>
</feature>
<dbReference type="InterPro" id="IPR049326">
    <property type="entry name" value="Rhodopsin_dom_fungi"/>
</dbReference>
<feature type="compositionally biased region" description="Basic and acidic residues" evidence="6">
    <location>
        <begin position="443"/>
        <end position="463"/>
    </location>
</feature>
<feature type="compositionally biased region" description="Acidic residues" evidence="6">
    <location>
        <begin position="411"/>
        <end position="426"/>
    </location>
</feature>
<feature type="transmembrane region" description="Helical" evidence="7">
    <location>
        <begin position="114"/>
        <end position="135"/>
    </location>
</feature>
<feature type="transmembrane region" description="Helical" evidence="7">
    <location>
        <begin position="43"/>
        <end position="65"/>
    </location>
</feature>
<evidence type="ECO:0000256" key="2">
    <source>
        <dbReference type="ARBA" id="ARBA00022692"/>
    </source>
</evidence>
<feature type="transmembrane region" description="Helical" evidence="7">
    <location>
        <begin position="85"/>
        <end position="102"/>
    </location>
</feature>
<evidence type="ECO:0000256" key="6">
    <source>
        <dbReference type="SAM" id="MobiDB-lite"/>
    </source>
</evidence>
<dbReference type="PANTHER" id="PTHR33048">
    <property type="entry name" value="PTH11-LIKE INTEGRAL MEMBRANE PROTEIN (AFU_ORTHOLOGUE AFUA_5G11245)"/>
    <property type="match status" value="1"/>
</dbReference>
<dbReference type="AlphaFoldDB" id="A0A2V1E186"/>
<dbReference type="Proteomes" id="UP000244855">
    <property type="component" value="Unassembled WGS sequence"/>
</dbReference>
<feature type="transmembrane region" description="Helical" evidence="7">
    <location>
        <begin position="6"/>
        <end position="31"/>
    </location>
</feature>
<feature type="transmembrane region" description="Helical" evidence="7">
    <location>
        <begin position="169"/>
        <end position="192"/>
    </location>
</feature>
<keyword evidence="4 7" id="KW-0472">Membrane</keyword>
<evidence type="ECO:0000256" key="1">
    <source>
        <dbReference type="ARBA" id="ARBA00004141"/>
    </source>
</evidence>
<dbReference type="EMBL" id="KZ805322">
    <property type="protein sequence ID" value="PVI04328.1"/>
    <property type="molecule type" value="Genomic_DNA"/>
</dbReference>
<gene>
    <name evidence="9" type="ORF">DM02DRAFT_669149</name>
</gene>
<evidence type="ECO:0000259" key="8">
    <source>
        <dbReference type="Pfam" id="PF20684"/>
    </source>
</evidence>
<feature type="compositionally biased region" description="Basic residues" evidence="6">
    <location>
        <begin position="340"/>
        <end position="356"/>
    </location>
</feature>
<accession>A0A2V1E186</accession>
<dbReference type="InterPro" id="IPR052337">
    <property type="entry name" value="SAT4-like"/>
</dbReference>
<keyword evidence="10" id="KW-1185">Reference proteome</keyword>
<evidence type="ECO:0000256" key="4">
    <source>
        <dbReference type="ARBA" id="ARBA00023136"/>
    </source>
</evidence>
<keyword evidence="2 7" id="KW-0812">Transmembrane</keyword>
<proteinExistence type="inferred from homology"/>
<evidence type="ECO:0000313" key="9">
    <source>
        <dbReference type="EMBL" id="PVI04328.1"/>
    </source>
</evidence>
<dbReference type="GO" id="GO:0016020">
    <property type="term" value="C:membrane"/>
    <property type="evidence" value="ECO:0007669"/>
    <property type="project" value="UniProtKB-SubCell"/>
</dbReference>
<evidence type="ECO:0000256" key="3">
    <source>
        <dbReference type="ARBA" id="ARBA00022989"/>
    </source>
</evidence>
<dbReference type="Pfam" id="PF20684">
    <property type="entry name" value="Fung_rhodopsin"/>
    <property type="match status" value="1"/>
</dbReference>
<evidence type="ECO:0000256" key="5">
    <source>
        <dbReference type="ARBA" id="ARBA00038359"/>
    </source>
</evidence>
<comment type="subcellular location">
    <subcellularLocation>
        <location evidence="1">Membrane</location>
        <topology evidence="1">Multi-pass membrane protein</topology>
    </subcellularLocation>
</comment>
<keyword evidence="3 7" id="KW-1133">Transmembrane helix</keyword>
<name>A0A2V1E186_9PLEO</name>
<feature type="region of interest" description="Disordered" evidence="6">
    <location>
        <begin position="290"/>
        <end position="371"/>
    </location>
</feature>
<sequence>MPHPWPAQLIITTVLQILTFVLILTKTITLLRKRTFHHPEHYILGIAWILTTTQHSLLLTSFHTITSSDSHSPGALHTLFTSSLFYSPTITLLKISATYILLRLQTSLPRRALLYTTILALQILPSTASLIFQLARCRPLAYNWIPDPARALYPNGKCVGGKGVRDGVLWFEGGMGVSMSIVLVVLAGVFWGKMYKDEKKMIDRVGLTLMITLGVFSVSANGVRMALLRGVPAAGGEVTTTTMSRDEFDMKVRVIEWMVLEEQAWILILCIPSLKPLFAKNAHRFSLHSYNTADNDDEPQPSRFNRISSNDASSSSSHPHPQHLHKPPSSKTSPPPNKTKNPRRQRQRKHHPRHPIRTNTTTSPTLPFIPTPALKSTIANINRVTPSPIPLSSAETIWPTPNMYAPPRREDDDDGDEEEGEEEDVEELLRGGGGILMTTEFQIRSEHVSRMPSRDDVLRERDT</sequence>